<sequence length="216" mass="24556">METCLCLADNCEKPVGRSPRLNRATRFERLIKLLRGDSPASTIVYARRFLARYPHHGPGWMTFGIALIETAHYAEARAALETALKFCPPAKQHRIFCQFGHLCRSEGDLHQAAGWFRRAVKLYPHEADTYIFLGGTLARLGYLRSAELIHRRGTECAEGCVDEAYLNLGLVLRAQGRYAEAAECCYQAIRIDPNYCAAKQLLRDVQRAERWTRPKD</sequence>
<gene>
    <name evidence="2" type="ORF">ETAA8_04380</name>
</gene>
<reference evidence="2 3" key="1">
    <citation type="submission" date="2019-02" db="EMBL/GenBank/DDBJ databases">
        <title>Deep-cultivation of Planctomycetes and their phenomic and genomic characterization uncovers novel biology.</title>
        <authorList>
            <person name="Wiegand S."/>
            <person name="Jogler M."/>
            <person name="Boedeker C."/>
            <person name="Pinto D."/>
            <person name="Vollmers J."/>
            <person name="Rivas-Marin E."/>
            <person name="Kohn T."/>
            <person name="Peeters S.H."/>
            <person name="Heuer A."/>
            <person name="Rast P."/>
            <person name="Oberbeckmann S."/>
            <person name="Bunk B."/>
            <person name="Jeske O."/>
            <person name="Meyerdierks A."/>
            <person name="Storesund J.E."/>
            <person name="Kallscheuer N."/>
            <person name="Luecker S."/>
            <person name="Lage O.M."/>
            <person name="Pohl T."/>
            <person name="Merkel B.J."/>
            <person name="Hornburger P."/>
            <person name="Mueller R.-W."/>
            <person name="Bruemmer F."/>
            <person name="Labrenz M."/>
            <person name="Spormann A.M."/>
            <person name="Op den Camp H."/>
            <person name="Overmann J."/>
            <person name="Amann R."/>
            <person name="Jetten M.S.M."/>
            <person name="Mascher T."/>
            <person name="Medema M.H."/>
            <person name="Devos D.P."/>
            <person name="Kaster A.-K."/>
            <person name="Ovreas L."/>
            <person name="Rohde M."/>
            <person name="Galperin M.Y."/>
            <person name="Jogler C."/>
        </authorList>
    </citation>
    <scope>NUCLEOTIDE SEQUENCE [LARGE SCALE GENOMIC DNA]</scope>
    <source>
        <strain evidence="2 3">ETA_A8</strain>
    </source>
</reference>
<evidence type="ECO:0000256" key="1">
    <source>
        <dbReference type="PROSITE-ProRule" id="PRU00339"/>
    </source>
</evidence>
<dbReference type="Proteomes" id="UP000315017">
    <property type="component" value="Chromosome"/>
</dbReference>
<dbReference type="EMBL" id="CP036274">
    <property type="protein sequence ID" value="QDU25372.1"/>
    <property type="molecule type" value="Genomic_DNA"/>
</dbReference>
<dbReference type="PANTHER" id="PTHR12558">
    <property type="entry name" value="CELL DIVISION CYCLE 16,23,27"/>
    <property type="match status" value="1"/>
</dbReference>
<dbReference type="PANTHER" id="PTHR12558:SF13">
    <property type="entry name" value="CELL DIVISION CYCLE PROTEIN 27 HOMOLOG"/>
    <property type="match status" value="1"/>
</dbReference>
<dbReference type="Pfam" id="PF13181">
    <property type="entry name" value="TPR_8"/>
    <property type="match status" value="1"/>
</dbReference>
<evidence type="ECO:0000313" key="2">
    <source>
        <dbReference type="EMBL" id="QDU25372.1"/>
    </source>
</evidence>
<name>A0A517Y5H0_9BACT</name>
<keyword evidence="1" id="KW-0802">TPR repeat</keyword>
<dbReference type="PROSITE" id="PS50293">
    <property type="entry name" value="TPR_REGION"/>
    <property type="match status" value="1"/>
</dbReference>
<dbReference type="PROSITE" id="PS50005">
    <property type="entry name" value="TPR"/>
    <property type="match status" value="2"/>
</dbReference>
<feature type="repeat" description="TPR" evidence="1">
    <location>
        <begin position="162"/>
        <end position="195"/>
    </location>
</feature>
<dbReference type="Pfam" id="PF00515">
    <property type="entry name" value="TPR_1"/>
    <property type="match status" value="1"/>
</dbReference>
<proteinExistence type="predicted"/>
<accession>A0A517Y5H0</accession>
<organism evidence="2 3">
    <name type="scientific">Anatilimnocola aggregata</name>
    <dbReference type="NCBI Taxonomy" id="2528021"/>
    <lineage>
        <taxon>Bacteria</taxon>
        <taxon>Pseudomonadati</taxon>
        <taxon>Planctomycetota</taxon>
        <taxon>Planctomycetia</taxon>
        <taxon>Pirellulales</taxon>
        <taxon>Pirellulaceae</taxon>
        <taxon>Anatilimnocola</taxon>
    </lineage>
</organism>
<dbReference type="SUPFAM" id="SSF48452">
    <property type="entry name" value="TPR-like"/>
    <property type="match status" value="1"/>
</dbReference>
<protein>
    <submittedName>
        <fullName evidence="2">Tetratricopeptide repeat protein</fullName>
    </submittedName>
</protein>
<dbReference type="InterPro" id="IPR019734">
    <property type="entry name" value="TPR_rpt"/>
</dbReference>
<dbReference type="KEGG" id="aagg:ETAA8_04380"/>
<evidence type="ECO:0000313" key="3">
    <source>
        <dbReference type="Proteomes" id="UP000315017"/>
    </source>
</evidence>
<dbReference type="InterPro" id="IPR011990">
    <property type="entry name" value="TPR-like_helical_dom_sf"/>
</dbReference>
<dbReference type="OrthoDB" id="275267at2"/>
<dbReference type="AlphaFoldDB" id="A0A517Y5H0"/>
<feature type="repeat" description="TPR" evidence="1">
    <location>
        <begin position="93"/>
        <end position="126"/>
    </location>
</feature>
<dbReference type="Gene3D" id="1.25.40.10">
    <property type="entry name" value="Tetratricopeptide repeat domain"/>
    <property type="match status" value="2"/>
</dbReference>
<keyword evidence="3" id="KW-1185">Reference proteome</keyword>
<dbReference type="SMART" id="SM00028">
    <property type="entry name" value="TPR"/>
    <property type="match status" value="3"/>
</dbReference>